<dbReference type="Proteomes" id="UP001151760">
    <property type="component" value="Unassembled WGS sequence"/>
</dbReference>
<reference evidence="1" key="2">
    <citation type="submission" date="2022-01" db="EMBL/GenBank/DDBJ databases">
        <authorList>
            <person name="Yamashiro T."/>
            <person name="Shiraishi A."/>
            <person name="Satake H."/>
            <person name="Nakayama K."/>
        </authorList>
    </citation>
    <scope>NUCLEOTIDE SEQUENCE</scope>
</reference>
<name>A0ABQ5G7R7_9ASTR</name>
<reference evidence="1" key="1">
    <citation type="journal article" date="2022" name="Int. J. Mol. Sci.">
        <title>Draft Genome of Tanacetum Coccineum: Genomic Comparison of Closely Related Tanacetum-Family Plants.</title>
        <authorList>
            <person name="Yamashiro T."/>
            <person name="Shiraishi A."/>
            <person name="Nakayama K."/>
            <person name="Satake H."/>
        </authorList>
    </citation>
    <scope>NUCLEOTIDE SEQUENCE</scope>
</reference>
<evidence type="ECO:0000313" key="1">
    <source>
        <dbReference type="EMBL" id="GJT71138.1"/>
    </source>
</evidence>
<comment type="caution">
    <text evidence="1">The sequence shown here is derived from an EMBL/GenBank/DDBJ whole genome shotgun (WGS) entry which is preliminary data.</text>
</comment>
<organism evidence="1 2">
    <name type="scientific">Tanacetum coccineum</name>
    <dbReference type="NCBI Taxonomy" id="301880"/>
    <lineage>
        <taxon>Eukaryota</taxon>
        <taxon>Viridiplantae</taxon>
        <taxon>Streptophyta</taxon>
        <taxon>Embryophyta</taxon>
        <taxon>Tracheophyta</taxon>
        <taxon>Spermatophyta</taxon>
        <taxon>Magnoliopsida</taxon>
        <taxon>eudicotyledons</taxon>
        <taxon>Gunneridae</taxon>
        <taxon>Pentapetalae</taxon>
        <taxon>asterids</taxon>
        <taxon>campanulids</taxon>
        <taxon>Asterales</taxon>
        <taxon>Asteraceae</taxon>
        <taxon>Asteroideae</taxon>
        <taxon>Anthemideae</taxon>
        <taxon>Anthemidinae</taxon>
        <taxon>Tanacetum</taxon>
    </lineage>
</organism>
<accession>A0ABQ5G7R7</accession>
<dbReference type="SUPFAM" id="SSF53098">
    <property type="entry name" value="Ribonuclease H-like"/>
    <property type="match status" value="1"/>
</dbReference>
<dbReference type="InterPro" id="IPR036397">
    <property type="entry name" value="RNaseH_sf"/>
</dbReference>
<protein>
    <submittedName>
        <fullName evidence="1">Zinc finger, CCHC-type containing protein</fullName>
    </submittedName>
</protein>
<proteinExistence type="predicted"/>
<sequence>MCTQKVNEIGLLTCVMKICARTLAIVIVVGVLKTKMNFPYRSDLDDYTCSNCEEFDFHELTTLMLVCMTLDLQKNLQHCGAYDMQHELKTMSPQQANQELLDTVKAFHACKQEEGKTFTSYLLKMKGYIDHQECLENQLENTIKALRSDLGGEYMSYEFLEHLMKCGIISHFTVPYMPQMECVKEEIELCLT</sequence>
<evidence type="ECO:0000313" key="2">
    <source>
        <dbReference type="Proteomes" id="UP001151760"/>
    </source>
</evidence>
<dbReference type="Gene3D" id="3.30.420.10">
    <property type="entry name" value="Ribonuclease H-like superfamily/Ribonuclease H"/>
    <property type="match status" value="1"/>
</dbReference>
<keyword evidence="2" id="KW-1185">Reference proteome</keyword>
<dbReference type="EMBL" id="BQNB010018142">
    <property type="protein sequence ID" value="GJT71138.1"/>
    <property type="molecule type" value="Genomic_DNA"/>
</dbReference>
<gene>
    <name evidence="1" type="ORF">Tco_1030424</name>
</gene>
<dbReference type="InterPro" id="IPR012337">
    <property type="entry name" value="RNaseH-like_sf"/>
</dbReference>